<reference evidence="2" key="2">
    <citation type="journal article" date="2023" name="IMA Fungus">
        <title>Comparative genomic study of the Penicillium genus elucidates a diverse pangenome and 15 lateral gene transfer events.</title>
        <authorList>
            <person name="Petersen C."/>
            <person name="Sorensen T."/>
            <person name="Nielsen M.R."/>
            <person name="Sondergaard T.E."/>
            <person name="Sorensen J.L."/>
            <person name="Fitzpatrick D.A."/>
            <person name="Frisvad J.C."/>
            <person name="Nielsen K.L."/>
        </authorList>
    </citation>
    <scope>NUCLEOTIDE SEQUENCE</scope>
    <source>
        <strain evidence="2">IBT 20477</strain>
    </source>
</reference>
<dbReference type="EMBL" id="JAPQKQ010000006">
    <property type="protein sequence ID" value="KAJ5192372.1"/>
    <property type="molecule type" value="Genomic_DNA"/>
</dbReference>
<name>A0A9W9JA72_9EURO</name>
<accession>A0A9W9JA72</accession>
<evidence type="ECO:0000256" key="1">
    <source>
        <dbReference type="SAM" id="MobiDB-lite"/>
    </source>
</evidence>
<feature type="region of interest" description="Disordered" evidence="1">
    <location>
        <begin position="47"/>
        <end position="70"/>
    </location>
</feature>
<reference evidence="2" key="1">
    <citation type="submission" date="2022-11" db="EMBL/GenBank/DDBJ databases">
        <authorList>
            <person name="Petersen C."/>
        </authorList>
    </citation>
    <scope>NUCLEOTIDE SEQUENCE</scope>
    <source>
        <strain evidence="2">IBT 20477</strain>
    </source>
</reference>
<protein>
    <submittedName>
        <fullName evidence="2">Uncharacterized protein</fullName>
    </submittedName>
</protein>
<evidence type="ECO:0000313" key="2">
    <source>
        <dbReference type="EMBL" id="KAJ5192372.1"/>
    </source>
</evidence>
<proteinExistence type="predicted"/>
<comment type="caution">
    <text evidence="2">The sequence shown here is derived from an EMBL/GenBank/DDBJ whole genome shotgun (WGS) entry which is preliminary data.</text>
</comment>
<feature type="compositionally biased region" description="Basic and acidic residues" evidence="1">
    <location>
        <begin position="60"/>
        <end position="70"/>
    </location>
</feature>
<gene>
    <name evidence="2" type="ORF">N7449_008514</name>
</gene>
<keyword evidence="3" id="KW-1185">Reference proteome</keyword>
<organism evidence="2 3">
    <name type="scientific">Penicillium cf. viridicatum</name>
    <dbReference type="NCBI Taxonomy" id="2972119"/>
    <lineage>
        <taxon>Eukaryota</taxon>
        <taxon>Fungi</taxon>
        <taxon>Dikarya</taxon>
        <taxon>Ascomycota</taxon>
        <taxon>Pezizomycotina</taxon>
        <taxon>Eurotiomycetes</taxon>
        <taxon>Eurotiomycetidae</taxon>
        <taxon>Eurotiales</taxon>
        <taxon>Aspergillaceae</taxon>
        <taxon>Penicillium</taxon>
    </lineage>
</organism>
<dbReference type="Proteomes" id="UP001150942">
    <property type="component" value="Unassembled WGS sequence"/>
</dbReference>
<evidence type="ECO:0000313" key="3">
    <source>
        <dbReference type="Proteomes" id="UP001150942"/>
    </source>
</evidence>
<sequence>MRDTSVYGIATDSFHWEFIQIRGNREPADIGGKNERLKSSLFTKLLKPRHIHPPSNPNRSARDGEKVATV</sequence>
<dbReference type="AlphaFoldDB" id="A0A9W9JA72"/>